<reference evidence="2 3" key="1">
    <citation type="submission" date="2024-06" db="EMBL/GenBank/DDBJ databases">
        <title>Genomic Encyclopedia of Type Strains, Phase IV (KMG-IV): sequencing the most valuable type-strain genomes for metagenomic binning, comparative biology and taxonomic classification.</title>
        <authorList>
            <person name="Goeker M."/>
        </authorList>
    </citation>
    <scope>NUCLEOTIDE SEQUENCE [LARGE SCALE GENOMIC DNA]</scope>
    <source>
        <strain evidence="2 3">DSM 29846</strain>
    </source>
</reference>
<dbReference type="Proteomes" id="UP001549036">
    <property type="component" value="Unassembled WGS sequence"/>
</dbReference>
<evidence type="ECO:0008006" key="4">
    <source>
        <dbReference type="Google" id="ProtNLM"/>
    </source>
</evidence>
<evidence type="ECO:0000313" key="2">
    <source>
        <dbReference type="EMBL" id="MET3596322.1"/>
    </source>
</evidence>
<proteinExistence type="predicted"/>
<organism evidence="2 3">
    <name type="scientific">Mesorhizobium shonense</name>
    <dbReference type="NCBI Taxonomy" id="1209948"/>
    <lineage>
        <taxon>Bacteria</taxon>
        <taxon>Pseudomonadati</taxon>
        <taxon>Pseudomonadota</taxon>
        <taxon>Alphaproteobacteria</taxon>
        <taxon>Hyphomicrobiales</taxon>
        <taxon>Phyllobacteriaceae</taxon>
        <taxon>Mesorhizobium</taxon>
    </lineage>
</organism>
<sequence length="83" mass="9140">MRALRCCVPVGRRESVDPRGGGTSQESTVVRNEPLLSAPKTLSFELVRLSPLERVVFVFCNAFDLTFDEIASVADLEGPQPDF</sequence>
<protein>
    <recommendedName>
        <fullName evidence="4">RNA polymerase sigma factor 70 region 4 type 2 domain-containing protein</fullName>
    </recommendedName>
</protein>
<dbReference type="EMBL" id="JBEPLM010000014">
    <property type="protein sequence ID" value="MET3596322.1"/>
    <property type="molecule type" value="Genomic_DNA"/>
</dbReference>
<comment type="caution">
    <text evidence="2">The sequence shown here is derived from an EMBL/GenBank/DDBJ whole genome shotgun (WGS) entry which is preliminary data.</text>
</comment>
<name>A0ABV2I090_9HYPH</name>
<evidence type="ECO:0000256" key="1">
    <source>
        <dbReference type="SAM" id="MobiDB-lite"/>
    </source>
</evidence>
<keyword evidence="3" id="KW-1185">Reference proteome</keyword>
<gene>
    <name evidence="2" type="ORF">ABID26_005740</name>
</gene>
<evidence type="ECO:0000313" key="3">
    <source>
        <dbReference type="Proteomes" id="UP001549036"/>
    </source>
</evidence>
<accession>A0ABV2I090</accession>
<feature type="region of interest" description="Disordered" evidence="1">
    <location>
        <begin position="12"/>
        <end position="32"/>
    </location>
</feature>